<evidence type="ECO:0000313" key="2">
    <source>
        <dbReference type="EMBL" id="KAK4779953.1"/>
    </source>
</evidence>
<dbReference type="InterPro" id="IPR039316">
    <property type="entry name" value="CLE25/26"/>
</dbReference>
<organism evidence="2 3">
    <name type="scientific">Trapa incisa</name>
    <dbReference type="NCBI Taxonomy" id="236973"/>
    <lineage>
        <taxon>Eukaryota</taxon>
        <taxon>Viridiplantae</taxon>
        <taxon>Streptophyta</taxon>
        <taxon>Embryophyta</taxon>
        <taxon>Tracheophyta</taxon>
        <taxon>Spermatophyta</taxon>
        <taxon>Magnoliopsida</taxon>
        <taxon>eudicotyledons</taxon>
        <taxon>Gunneridae</taxon>
        <taxon>Pentapetalae</taxon>
        <taxon>rosids</taxon>
        <taxon>malvids</taxon>
        <taxon>Myrtales</taxon>
        <taxon>Lythraceae</taxon>
        <taxon>Trapa</taxon>
    </lineage>
</organism>
<accession>A0AAN7L0M9</accession>
<feature type="region of interest" description="Disordered" evidence="1">
    <location>
        <begin position="70"/>
        <end position="102"/>
    </location>
</feature>
<gene>
    <name evidence="2" type="ORF">SAY87_016059</name>
</gene>
<dbReference type="EMBL" id="JAXIOK010000001">
    <property type="protein sequence ID" value="KAK4779953.1"/>
    <property type="molecule type" value="Genomic_DNA"/>
</dbReference>
<keyword evidence="3" id="KW-1185">Reference proteome</keyword>
<proteinExistence type="predicted"/>
<reference evidence="2 3" key="1">
    <citation type="journal article" date="2023" name="Hortic Res">
        <title>Pangenome of water caltrop reveals structural variations and asymmetric subgenome divergence after allopolyploidization.</title>
        <authorList>
            <person name="Zhang X."/>
            <person name="Chen Y."/>
            <person name="Wang L."/>
            <person name="Yuan Y."/>
            <person name="Fang M."/>
            <person name="Shi L."/>
            <person name="Lu R."/>
            <person name="Comes H.P."/>
            <person name="Ma Y."/>
            <person name="Chen Y."/>
            <person name="Huang G."/>
            <person name="Zhou Y."/>
            <person name="Zheng Z."/>
            <person name="Qiu Y."/>
        </authorList>
    </citation>
    <scope>NUCLEOTIDE SEQUENCE [LARGE SCALE GENOMIC DNA]</scope>
    <source>
        <tissue evidence="2">Roots</tissue>
    </source>
</reference>
<comment type="caution">
    <text evidence="2">The sequence shown here is derived from an EMBL/GenBank/DDBJ whole genome shotgun (WGS) entry which is preliminary data.</text>
</comment>
<evidence type="ECO:0008006" key="4">
    <source>
        <dbReference type="Google" id="ProtNLM"/>
    </source>
</evidence>
<name>A0AAN7L0M9_9MYRT</name>
<dbReference type="Proteomes" id="UP001345219">
    <property type="component" value="Chromosome 13"/>
</dbReference>
<dbReference type="AlphaFoldDB" id="A0AAN7L0M9"/>
<protein>
    <recommendedName>
        <fullName evidence="4">CLAVATA3/ESR (CLE)-related protein 25-like</fullName>
    </recommendedName>
</protein>
<sequence length="102" mass="11108">MGQHSHRPLPVKATPQVAIAAGFVWLLLFVAAMVDATDGGIRKACPRSRWPSEGKVKANLVARHPQSDLNYTSKRRVPNGPDPIHNKVIRNCKQPPGLGGRV</sequence>
<evidence type="ECO:0000313" key="3">
    <source>
        <dbReference type="Proteomes" id="UP001345219"/>
    </source>
</evidence>
<dbReference type="PANTHER" id="PTHR34277">
    <property type="entry name" value="CLAVATA3/ESR (CLE)-RELATED PROTEIN 26"/>
    <property type="match status" value="1"/>
</dbReference>
<evidence type="ECO:0000256" key="1">
    <source>
        <dbReference type="SAM" id="MobiDB-lite"/>
    </source>
</evidence>
<dbReference type="PANTHER" id="PTHR34277:SF2">
    <property type="entry name" value="CLAVATA3_ESR (CLE)-RELATED PROTEIN 26"/>
    <property type="match status" value="1"/>
</dbReference>